<sequence>MKTRQNAAPENCTTSGRVERSEERVQHRIQSRNSPRQGPALLARGGSPENEDEDQDAAPAGAVVDDAAGSEVTW</sequence>
<protein>
    <submittedName>
        <fullName evidence="2">Uncharacterized protein</fullName>
    </submittedName>
</protein>
<accession>A0A0J1BA54</accession>
<dbReference type="Proteomes" id="UP000036367">
    <property type="component" value="Unassembled WGS sequence"/>
</dbReference>
<keyword evidence="3" id="KW-1185">Reference proteome</keyword>
<feature type="compositionally biased region" description="Low complexity" evidence="1">
    <location>
        <begin position="57"/>
        <end position="74"/>
    </location>
</feature>
<dbReference type="PATRIC" id="fig|595434.4.peg.4453"/>
<feature type="compositionally biased region" description="Basic and acidic residues" evidence="1">
    <location>
        <begin position="17"/>
        <end position="26"/>
    </location>
</feature>
<feature type="region of interest" description="Disordered" evidence="1">
    <location>
        <begin position="1"/>
        <end position="74"/>
    </location>
</feature>
<name>A0A0J1BA54_RHOIS</name>
<evidence type="ECO:0000256" key="1">
    <source>
        <dbReference type="SAM" id="MobiDB-lite"/>
    </source>
</evidence>
<reference evidence="2" key="1">
    <citation type="submission" date="2015-05" db="EMBL/GenBank/DDBJ databases">
        <title>Permanent draft genome of Rhodopirellula islandicus K833.</title>
        <authorList>
            <person name="Kizina J."/>
            <person name="Richter M."/>
            <person name="Glockner F.O."/>
            <person name="Harder J."/>
        </authorList>
    </citation>
    <scope>NUCLEOTIDE SEQUENCE [LARGE SCALE GENOMIC DNA]</scope>
    <source>
        <strain evidence="2">K833</strain>
    </source>
</reference>
<gene>
    <name evidence="2" type="ORF">RISK_004688</name>
</gene>
<dbReference type="AlphaFoldDB" id="A0A0J1BA54"/>
<organism evidence="2 3">
    <name type="scientific">Rhodopirellula islandica</name>
    <dbReference type="NCBI Taxonomy" id="595434"/>
    <lineage>
        <taxon>Bacteria</taxon>
        <taxon>Pseudomonadati</taxon>
        <taxon>Planctomycetota</taxon>
        <taxon>Planctomycetia</taxon>
        <taxon>Pirellulales</taxon>
        <taxon>Pirellulaceae</taxon>
        <taxon>Rhodopirellula</taxon>
    </lineage>
</organism>
<comment type="caution">
    <text evidence="2">The sequence shown here is derived from an EMBL/GenBank/DDBJ whole genome shotgun (WGS) entry which is preliminary data.</text>
</comment>
<evidence type="ECO:0000313" key="3">
    <source>
        <dbReference type="Proteomes" id="UP000036367"/>
    </source>
</evidence>
<feature type="compositionally biased region" description="Polar residues" evidence="1">
    <location>
        <begin position="1"/>
        <end position="16"/>
    </location>
</feature>
<dbReference type="EMBL" id="LECT01000038">
    <property type="protein sequence ID" value="KLU03376.1"/>
    <property type="molecule type" value="Genomic_DNA"/>
</dbReference>
<evidence type="ECO:0000313" key="2">
    <source>
        <dbReference type="EMBL" id="KLU03376.1"/>
    </source>
</evidence>
<proteinExistence type="predicted"/>